<evidence type="ECO:0000256" key="1">
    <source>
        <dbReference type="SAM" id="Phobius"/>
    </source>
</evidence>
<accession>A0A419D9W4</accession>
<evidence type="ECO:0000313" key="3">
    <source>
        <dbReference type="EMBL" id="RJO59870.1"/>
    </source>
</evidence>
<dbReference type="EMBL" id="QZJW01000060">
    <property type="protein sequence ID" value="RJO59870.1"/>
    <property type="molecule type" value="Genomic_DNA"/>
</dbReference>
<evidence type="ECO:0000313" key="4">
    <source>
        <dbReference type="Proteomes" id="UP000285655"/>
    </source>
</evidence>
<keyword evidence="1" id="KW-1133">Transmembrane helix</keyword>
<reference evidence="3 4" key="1">
    <citation type="journal article" date="2017" name="ISME J.">
        <title>Energy and carbon metabolisms in a deep terrestrial subsurface fluid microbial community.</title>
        <authorList>
            <person name="Momper L."/>
            <person name="Jungbluth S.P."/>
            <person name="Lee M.D."/>
            <person name="Amend J.P."/>
        </authorList>
    </citation>
    <scope>NUCLEOTIDE SEQUENCE [LARGE SCALE GENOMIC DNA]</scope>
    <source>
        <strain evidence="3">SURF_29</strain>
    </source>
</reference>
<sequence>MNSDIIMLSVENNSRLHLDRRKCPTPIISRYTFYGGRRRKARREEERKTFIYVDLYSTRLLVAVMFLLLLSCLDAYLTLELIGRGHVVEANPVMAFFLEYGPTPFTVVKFVITASCLTILCLFKNVKVTRICLPFAIKMYLLVIAYEFYLFWI</sequence>
<name>A0A419D9W4_9BACT</name>
<dbReference type="Proteomes" id="UP000285655">
    <property type="component" value="Unassembled WGS sequence"/>
</dbReference>
<feature type="transmembrane region" description="Helical" evidence="1">
    <location>
        <begin position="49"/>
        <end position="70"/>
    </location>
</feature>
<evidence type="ECO:0000259" key="2">
    <source>
        <dbReference type="Pfam" id="PF18902"/>
    </source>
</evidence>
<feature type="transmembrane region" description="Helical" evidence="1">
    <location>
        <begin position="135"/>
        <end position="152"/>
    </location>
</feature>
<dbReference type="InterPro" id="IPR043717">
    <property type="entry name" value="DUF5658"/>
</dbReference>
<gene>
    <name evidence="3" type="ORF">C4544_07595</name>
</gene>
<keyword evidence="1" id="KW-0472">Membrane</keyword>
<protein>
    <recommendedName>
        <fullName evidence="2">DUF5658 domain-containing protein</fullName>
    </recommendedName>
</protein>
<organism evidence="3 4">
    <name type="scientific">candidate division WS5 bacterium</name>
    <dbReference type="NCBI Taxonomy" id="2093353"/>
    <lineage>
        <taxon>Bacteria</taxon>
        <taxon>candidate division WS5</taxon>
    </lineage>
</organism>
<proteinExistence type="predicted"/>
<keyword evidence="1" id="KW-0812">Transmembrane</keyword>
<dbReference type="AlphaFoldDB" id="A0A419D9W4"/>
<comment type="caution">
    <text evidence="3">The sequence shown here is derived from an EMBL/GenBank/DDBJ whole genome shotgun (WGS) entry which is preliminary data.</text>
</comment>
<dbReference type="Pfam" id="PF18902">
    <property type="entry name" value="DUF5658"/>
    <property type="match status" value="1"/>
</dbReference>
<feature type="transmembrane region" description="Helical" evidence="1">
    <location>
        <begin position="104"/>
        <end position="123"/>
    </location>
</feature>
<feature type="domain" description="DUF5658" evidence="2">
    <location>
        <begin position="66"/>
        <end position="152"/>
    </location>
</feature>